<protein>
    <submittedName>
        <fullName evidence="2">Uncharacterized protein</fullName>
    </submittedName>
</protein>
<feature type="repeat" description="ANK" evidence="1">
    <location>
        <begin position="32"/>
        <end position="64"/>
    </location>
</feature>
<evidence type="ECO:0000313" key="2">
    <source>
        <dbReference type="EMBL" id="KAL3777691.1"/>
    </source>
</evidence>
<evidence type="ECO:0000313" key="3">
    <source>
        <dbReference type="Proteomes" id="UP001516023"/>
    </source>
</evidence>
<dbReference type="PROSITE" id="PS50088">
    <property type="entry name" value="ANK_REPEAT"/>
    <property type="match status" value="1"/>
</dbReference>
<gene>
    <name evidence="2" type="ORF">HJC23_001423</name>
</gene>
<keyword evidence="1" id="KW-0040">ANK repeat</keyword>
<dbReference type="InterPro" id="IPR036770">
    <property type="entry name" value="Ankyrin_rpt-contain_sf"/>
</dbReference>
<dbReference type="SUPFAM" id="SSF48403">
    <property type="entry name" value="Ankyrin repeat"/>
    <property type="match status" value="1"/>
</dbReference>
<dbReference type="Pfam" id="PF13637">
    <property type="entry name" value="Ank_4"/>
    <property type="match status" value="1"/>
</dbReference>
<accession>A0ABD3NQ48</accession>
<keyword evidence="3" id="KW-1185">Reference proteome</keyword>
<organism evidence="2 3">
    <name type="scientific">Cyclotella cryptica</name>
    <dbReference type="NCBI Taxonomy" id="29204"/>
    <lineage>
        <taxon>Eukaryota</taxon>
        <taxon>Sar</taxon>
        <taxon>Stramenopiles</taxon>
        <taxon>Ochrophyta</taxon>
        <taxon>Bacillariophyta</taxon>
        <taxon>Coscinodiscophyceae</taxon>
        <taxon>Thalassiosirophycidae</taxon>
        <taxon>Stephanodiscales</taxon>
        <taxon>Stephanodiscaceae</taxon>
        <taxon>Cyclotella</taxon>
    </lineage>
</organism>
<dbReference type="SMART" id="SM00248">
    <property type="entry name" value="ANK"/>
    <property type="match status" value="1"/>
</dbReference>
<sequence>MYLQSARLLSGKNTLLSSPFSHGANLGQVDRSGRTCLHCAALTGHSSCLAFALDYGADEYIEKRKYKWPPIPTEFIPQTPGWRSLHERRLKQVARVEDEYAKYNGYMTVVHSALMSPHFTEHGWALTRGPPDLVDSLLQCLMDGLKSYDHEVHNEYPLEPPLMVSIPGLHEGVLHEFQPIHEAWSGVKLVGNNAYGLRVYRNQSNLQMHVDESATHIISSILHTGHDPNREPWPLVIEDFQGDTQEQYNGEWYSSIFIHYYPVDWDCERINIETHYRIPPGWSDLPEEDIEGLEKLVVSETSFREPACKHEWCGLRETKKWEMPEELKLGQVDGVIKSLGIQNNGDDL</sequence>
<comment type="caution">
    <text evidence="2">The sequence shown here is derived from an EMBL/GenBank/DDBJ whole genome shotgun (WGS) entry which is preliminary data.</text>
</comment>
<dbReference type="InterPro" id="IPR002110">
    <property type="entry name" value="Ankyrin_rpt"/>
</dbReference>
<name>A0ABD3NQ48_9STRA</name>
<reference evidence="2 3" key="1">
    <citation type="journal article" date="2020" name="G3 (Bethesda)">
        <title>Improved Reference Genome for Cyclotella cryptica CCMP332, a Model for Cell Wall Morphogenesis, Salinity Adaptation, and Lipid Production in Diatoms (Bacillariophyta).</title>
        <authorList>
            <person name="Roberts W.R."/>
            <person name="Downey K.M."/>
            <person name="Ruck E.C."/>
            <person name="Traller J.C."/>
            <person name="Alverson A.J."/>
        </authorList>
    </citation>
    <scope>NUCLEOTIDE SEQUENCE [LARGE SCALE GENOMIC DNA]</scope>
    <source>
        <strain evidence="2 3">CCMP332</strain>
    </source>
</reference>
<proteinExistence type="predicted"/>
<dbReference type="Gene3D" id="1.25.40.20">
    <property type="entry name" value="Ankyrin repeat-containing domain"/>
    <property type="match status" value="1"/>
</dbReference>
<dbReference type="EMBL" id="JABMIG020000446">
    <property type="protein sequence ID" value="KAL3777691.1"/>
    <property type="molecule type" value="Genomic_DNA"/>
</dbReference>
<evidence type="ECO:0000256" key="1">
    <source>
        <dbReference type="PROSITE-ProRule" id="PRU00023"/>
    </source>
</evidence>
<dbReference type="Proteomes" id="UP001516023">
    <property type="component" value="Unassembled WGS sequence"/>
</dbReference>
<dbReference type="AlphaFoldDB" id="A0ABD3NQ48"/>
<dbReference type="PROSITE" id="PS50297">
    <property type="entry name" value="ANK_REP_REGION"/>
    <property type="match status" value="1"/>
</dbReference>